<name>A0A0B7BCR3_9EUPU</name>
<proteinExistence type="predicted"/>
<evidence type="ECO:0000313" key="2">
    <source>
        <dbReference type="EMBL" id="CEK90794.1"/>
    </source>
</evidence>
<reference evidence="1" key="1">
    <citation type="submission" date="2014-12" db="EMBL/GenBank/DDBJ databases">
        <title>Insight into the proteome of Arion vulgaris.</title>
        <authorList>
            <person name="Aradska J."/>
            <person name="Bulat T."/>
            <person name="Smidak R."/>
            <person name="Sarate P."/>
            <person name="Gangsoo J."/>
            <person name="Sialana F."/>
            <person name="Bilban M."/>
            <person name="Lubec G."/>
        </authorList>
    </citation>
    <scope>NUCLEOTIDE SEQUENCE</scope>
    <source>
        <tissue evidence="1">Skin</tissue>
    </source>
</reference>
<evidence type="ECO:0000313" key="1">
    <source>
        <dbReference type="EMBL" id="CEK90793.1"/>
    </source>
</evidence>
<evidence type="ECO:0000313" key="3">
    <source>
        <dbReference type="EMBL" id="CEK90795.1"/>
    </source>
</evidence>
<dbReference type="EMBL" id="HACG01043930">
    <property type="protein sequence ID" value="CEK90795.1"/>
    <property type="molecule type" value="Transcribed_RNA"/>
</dbReference>
<gene>
    <name evidence="1" type="primary">ORF178887</name>
    <name evidence="2" type="synonym">ORF178890</name>
    <name evidence="3" type="synonym">ORF178895</name>
</gene>
<dbReference type="EMBL" id="HACG01043928">
    <property type="protein sequence ID" value="CEK90793.1"/>
    <property type="molecule type" value="Transcribed_RNA"/>
</dbReference>
<organism evidence="1">
    <name type="scientific">Arion vulgaris</name>
    <dbReference type="NCBI Taxonomy" id="1028688"/>
    <lineage>
        <taxon>Eukaryota</taxon>
        <taxon>Metazoa</taxon>
        <taxon>Spiralia</taxon>
        <taxon>Lophotrochozoa</taxon>
        <taxon>Mollusca</taxon>
        <taxon>Gastropoda</taxon>
        <taxon>Heterobranchia</taxon>
        <taxon>Euthyneura</taxon>
        <taxon>Panpulmonata</taxon>
        <taxon>Eupulmonata</taxon>
        <taxon>Stylommatophora</taxon>
        <taxon>Helicina</taxon>
        <taxon>Arionoidea</taxon>
        <taxon>Arionidae</taxon>
        <taxon>Arion</taxon>
    </lineage>
</organism>
<accession>A0A0B7BCR3</accession>
<sequence>MCITRNFGKDSTLMNRRWKVETGQTKGTVEKNSGKENKREWVDMGYHYLEP</sequence>
<dbReference type="EMBL" id="HACG01043929">
    <property type="protein sequence ID" value="CEK90794.1"/>
    <property type="molecule type" value="Transcribed_RNA"/>
</dbReference>
<dbReference type="AlphaFoldDB" id="A0A0B7BCR3"/>
<protein>
    <submittedName>
        <fullName evidence="1">Uncharacterized protein</fullName>
    </submittedName>
</protein>